<gene>
    <name evidence="2" type="ORF">GCK32_020483</name>
</gene>
<evidence type="ECO:0000313" key="2">
    <source>
        <dbReference type="EMBL" id="KAK5975877.1"/>
    </source>
</evidence>
<reference evidence="2 3" key="1">
    <citation type="submission" date="2019-10" db="EMBL/GenBank/DDBJ databases">
        <title>Assembly and Annotation for the nematode Trichostrongylus colubriformis.</title>
        <authorList>
            <person name="Martin J."/>
        </authorList>
    </citation>
    <scope>NUCLEOTIDE SEQUENCE [LARGE SCALE GENOMIC DNA]</scope>
    <source>
        <strain evidence="2">G859</strain>
        <tissue evidence="2">Whole worm</tissue>
    </source>
</reference>
<dbReference type="Proteomes" id="UP001331761">
    <property type="component" value="Unassembled WGS sequence"/>
</dbReference>
<protein>
    <submittedName>
        <fullName evidence="2">Uncharacterized protein</fullName>
    </submittedName>
</protein>
<proteinExistence type="predicted"/>
<feature type="transmembrane region" description="Helical" evidence="1">
    <location>
        <begin position="48"/>
        <end position="70"/>
    </location>
</feature>
<keyword evidence="1" id="KW-0472">Membrane</keyword>
<keyword evidence="3" id="KW-1185">Reference proteome</keyword>
<dbReference type="AlphaFoldDB" id="A0AAN8FBW0"/>
<evidence type="ECO:0000313" key="3">
    <source>
        <dbReference type="Proteomes" id="UP001331761"/>
    </source>
</evidence>
<dbReference type="EMBL" id="WIXE01012503">
    <property type="protein sequence ID" value="KAK5975877.1"/>
    <property type="molecule type" value="Genomic_DNA"/>
</dbReference>
<comment type="caution">
    <text evidence="2">The sequence shown here is derived from an EMBL/GenBank/DDBJ whole genome shotgun (WGS) entry which is preliminary data.</text>
</comment>
<accession>A0AAN8FBW0</accession>
<keyword evidence="1" id="KW-0812">Transmembrane</keyword>
<sequence length="145" mass="16511">MMQLLDSITFPYDDATRRHLLSIYRRKQSFLDGEIVQEHLLSQPLLCAVLLLFLVFSLAAFLFSVIFVACRALGNCGAKRYQVHPTSVRRYSLYLPLLIVSWIGLAAATIHFLTSGATYWNQGTSEEPVEPDITGRIYPLYKVRL</sequence>
<keyword evidence="1" id="KW-1133">Transmembrane helix</keyword>
<name>A0AAN8FBW0_TRICO</name>
<feature type="transmembrane region" description="Helical" evidence="1">
    <location>
        <begin position="91"/>
        <end position="113"/>
    </location>
</feature>
<organism evidence="2 3">
    <name type="scientific">Trichostrongylus colubriformis</name>
    <name type="common">Black scour worm</name>
    <dbReference type="NCBI Taxonomy" id="6319"/>
    <lineage>
        <taxon>Eukaryota</taxon>
        <taxon>Metazoa</taxon>
        <taxon>Ecdysozoa</taxon>
        <taxon>Nematoda</taxon>
        <taxon>Chromadorea</taxon>
        <taxon>Rhabditida</taxon>
        <taxon>Rhabditina</taxon>
        <taxon>Rhabditomorpha</taxon>
        <taxon>Strongyloidea</taxon>
        <taxon>Trichostrongylidae</taxon>
        <taxon>Trichostrongylus</taxon>
    </lineage>
</organism>
<evidence type="ECO:0000256" key="1">
    <source>
        <dbReference type="SAM" id="Phobius"/>
    </source>
</evidence>